<dbReference type="AlphaFoldDB" id="A0A9N7YL40"/>
<organism evidence="1 2">
    <name type="scientific">Pleuronectes platessa</name>
    <name type="common">European plaice</name>
    <dbReference type="NCBI Taxonomy" id="8262"/>
    <lineage>
        <taxon>Eukaryota</taxon>
        <taxon>Metazoa</taxon>
        <taxon>Chordata</taxon>
        <taxon>Craniata</taxon>
        <taxon>Vertebrata</taxon>
        <taxon>Euteleostomi</taxon>
        <taxon>Actinopterygii</taxon>
        <taxon>Neopterygii</taxon>
        <taxon>Teleostei</taxon>
        <taxon>Neoteleostei</taxon>
        <taxon>Acanthomorphata</taxon>
        <taxon>Carangaria</taxon>
        <taxon>Pleuronectiformes</taxon>
        <taxon>Pleuronectoidei</taxon>
        <taxon>Pleuronectidae</taxon>
        <taxon>Pleuronectes</taxon>
    </lineage>
</organism>
<gene>
    <name evidence="1" type="ORF">PLEPLA_LOCUS18978</name>
</gene>
<evidence type="ECO:0000313" key="1">
    <source>
        <dbReference type="EMBL" id="CAB1430982.1"/>
    </source>
</evidence>
<comment type="caution">
    <text evidence="1">The sequence shown here is derived from an EMBL/GenBank/DDBJ whole genome shotgun (WGS) entry which is preliminary data.</text>
</comment>
<dbReference type="EMBL" id="CADEAL010001293">
    <property type="protein sequence ID" value="CAB1430982.1"/>
    <property type="molecule type" value="Genomic_DNA"/>
</dbReference>
<accession>A0A9N7YL40</accession>
<sequence length="106" mass="11466">MTPYFSCGVIKVFASPKFKLNSERHHTIFASGHGHMSACPWARVCTVFCATRGTSCSQKGISLGRRHLLLELPPSCHPSTHPPSPISNGHPLGQAVVAEAKFTLLE</sequence>
<proteinExistence type="predicted"/>
<keyword evidence="2" id="KW-1185">Reference proteome</keyword>
<evidence type="ECO:0000313" key="2">
    <source>
        <dbReference type="Proteomes" id="UP001153269"/>
    </source>
</evidence>
<dbReference type="Proteomes" id="UP001153269">
    <property type="component" value="Unassembled WGS sequence"/>
</dbReference>
<reference evidence="1" key="1">
    <citation type="submission" date="2020-03" db="EMBL/GenBank/DDBJ databases">
        <authorList>
            <person name="Weist P."/>
        </authorList>
    </citation>
    <scope>NUCLEOTIDE SEQUENCE</scope>
</reference>
<protein>
    <submittedName>
        <fullName evidence="1">Uncharacterized protein</fullName>
    </submittedName>
</protein>
<name>A0A9N7YL40_PLEPL</name>